<evidence type="ECO:0000256" key="1">
    <source>
        <dbReference type="HAMAP-Rule" id="MF_00652"/>
    </source>
</evidence>
<dbReference type="PANTHER" id="PTHR30283:SF4">
    <property type="entry name" value="PEROXIDE STRESS RESISTANCE PROTEIN YAAA"/>
    <property type="match status" value="1"/>
</dbReference>
<keyword evidence="3" id="KW-1185">Reference proteome</keyword>
<evidence type="ECO:0000313" key="2">
    <source>
        <dbReference type="EMBL" id="UOO91265.1"/>
    </source>
</evidence>
<evidence type="ECO:0000313" key="3">
    <source>
        <dbReference type="Proteomes" id="UP000832011"/>
    </source>
</evidence>
<organism evidence="2 3">
    <name type="scientific">Vitreoscilla massiliensis</name>
    <dbReference type="NCBI Taxonomy" id="1689272"/>
    <lineage>
        <taxon>Bacteria</taxon>
        <taxon>Pseudomonadati</taxon>
        <taxon>Pseudomonadota</taxon>
        <taxon>Betaproteobacteria</taxon>
        <taxon>Neisseriales</taxon>
        <taxon>Neisseriaceae</taxon>
        <taxon>Vitreoscilla</taxon>
    </lineage>
</organism>
<dbReference type="PANTHER" id="PTHR30283">
    <property type="entry name" value="PEROXIDE STRESS RESPONSE PROTEIN YAAA"/>
    <property type="match status" value="1"/>
</dbReference>
<dbReference type="EMBL" id="CP091511">
    <property type="protein sequence ID" value="UOO91265.1"/>
    <property type="molecule type" value="Genomic_DNA"/>
</dbReference>
<accession>A0ABY4E790</accession>
<reference evidence="2 3" key="1">
    <citation type="journal article" date="2022" name="Res Sq">
        <title>Evolution of multicellular longitudinally dividing oral cavity symbionts (Neisseriaceae).</title>
        <authorList>
            <person name="Nyongesa S."/>
            <person name="Weber P."/>
            <person name="Bernet E."/>
            <person name="Pullido F."/>
            <person name="Nieckarz M."/>
            <person name="Delaby M."/>
            <person name="Nieves C."/>
            <person name="Viehboeck T."/>
            <person name="Krause N."/>
            <person name="Rivera-Millot A."/>
            <person name="Nakamura A."/>
            <person name="Vischer N."/>
            <person name="VanNieuwenhze M."/>
            <person name="Brun Y."/>
            <person name="Cava F."/>
            <person name="Bulgheresi S."/>
            <person name="Veyrier F."/>
        </authorList>
    </citation>
    <scope>NUCLEOTIDE SEQUENCE [LARGE SCALE GENOMIC DNA]</scope>
    <source>
        <strain evidence="2 3">SN4</strain>
    </source>
</reference>
<comment type="similarity">
    <text evidence="1">Belongs to the UPF0246 family.</text>
</comment>
<dbReference type="Pfam" id="PF03883">
    <property type="entry name" value="H2O2_YaaD"/>
    <property type="match status" value="1"/>
</dbReference>
<protein>
    <recommendedName>
        <fullName evidence="1">UPF0246 protein LVJ82_12365</fullName>
    </recommendedName>
</protein>
<sequence length="260" mass="29184">MFFVISPAKNLDETTAVPVSEHTAIAFPEDTRLLMHELQQLSPQGIADLMGVSDKIARLNVERNGLFQLPISVDNGGKQALFLFKGDVYEGMDAYHLSAEALQYLQTHLGILSGLYGLLRPFDLMQPYRLEMGKALKNPRGDNLYQFWGNKITEGINQRLQAASAEVLVNLASQEYFKSVQARDIATPIITPVFQDEKNGVYKVISFYAKRARGLMVKYAAEQQITDVEQLKLFDAEGYAYSESDSSSNTWVFKRAEGQK</sequence>
<dbReference type="RefSeq" id="WP_058356781.1">
    <property type="nucleotide sequence ID" value="NZ_CABKVG010000009.1"/>
</dbReference>
<gene>
    <name evidence="2" type="primary">yaaA</name>
    <name evidence="2" type="ORF">LVJ82_12365</name>
</gene>
<dbReference type="Proteomes" id="UP000832011">
    <property type="component" value="Chromosome"/>
</dbReference>
<proteinExistence type="inferred from homology"/>
<name>A0ABY4E790_9NEIS</name>
<dbReference type="InterPro" id="IPR005583">
    <property type="entry name" value="YaaA"/>
</dbReference>
<dbReference type="HAMAP" id="MF_00652">
    <property type="entry name" value="UPF0246"/>
    <property type="match status" value="1"/>
</dbReference>
<dbReference type="NCBIfam" id="NF002542">
    <property type="entry name" value="PRK02101.1-3"/>
    <property type="match status" value="1"/>
</dbReference>